<gene>
    <name evidence="2" type="ORF">KK137_09870</name>
</gene>
<protein>
    <submittedName>
        <fullName evidence="2">Uncharacterized protein</fullName>
    </submittedName>
</protein>
<feature type="compositionally biased region" description="Polar residues" evidence="1">
    <location>
        <begin position="762"/>
        <end position="775"/>
    </location>
</feature>
<comment type="caution">
    <text evidence="2">The sequence shown here is derived from an EMBL/GenBank/DDBJ whole genome shotgun (WGS) entry which is preliminary data.</text>
</comment>
<dbReference type="EMBL" id="JAHFVK010000002">
    <property type="protein sequence ID" value="MBT2134640.1"/>
    <property type="molecule type" value="Genomic_DNA"/>
</dbReference>
<name>A0ABS5W5Z1_9SPHN</name>
<feature type="region of interest" description="Disordered" evidence="1">
    <location>
        <begin position="760"/>
        <end position="786"/>
    </location>
</feature>
<sequence>MRQLPSQWRQDHFQIKPLDMSKGYLRFFEPDVLIQTRPDQFERLGLDDGQSFEKRRYYSLDRVIRREAGMEADLDVGLNMCCRYQHLFKTEFQFKKRKKPRILSFREGSKADTAFFEAAFGYFPKEELPYFSELYCRSLETEEAAPSAQTWLEIVERRAGYPLYYTCRDMEVQSGHRSNPAIFIFDPSKPSDVIDFWNFRIFTPTALPVNSRWLAQSREFIGRFIRQNYRPLPGNRNGVMINASIHIARSLDLKSVIDELNLTEFELPKNSCTFQDWYQPVWQAWDDDDRVLRPTASILSALERDIQITPTGEGRIMLRFPTLAPEFDGGAIGAGPKWVNTVAVKQYSAKPDIALVLPSAGFEGKRRYPSVGLGKQFVSREGFVTFQQFAHDEAYLELPSPAQAITSWLAADGIEAKPSDAGRVAEQIIESVGGLGGTHAFRDKRIVELLDKMARNRREYSDGSSDEFGDRTATVQEWLKVLGPLQKRTWGRWRTLDTLVERGMLRLGLSLNCTHCTQANWYSIDEVESHIRCSRCLKQFLFPQGNSKAANWAYRVIGPFATPHFARGAYTVALALRFLDDELGSFGNLTFSTGIELSKDGVTKEADFYAWRSADGFSRASRSPLTLIGECKSLGSDSFKDADINNLKHLAELIPGAYLITASMKDRLSTDELSRLRELAAWGWSLPRPSPLIVLTGLELFGDGPLSHDWKEAGGRAKEAFLRHQHIFDFPTLAAATQELHLEMEPEVVADLQYGPRRRVWTSANQQSRSKSSQGRAKRKTQAANS</sequence>
<evidence type="ECO:0000256" key="1">
    <source>
        <dbReference type="SAM" id="MobiDB-lite"/>
    </source>
</evidence>
<evidence type="ECO:0000313" key="3">
    <source>
        <dbReference type="Proteomes" id="UP000811255"/>
    </source>
</evidence>
<evidence type="ECO:0000313" key="2">
    <source>
        <dbReference type="EMBL" id="MBT2134640.1"/>
    </source>
</evidence>
<keyword evidence="3" id="KW-1185">Reference proteome</keyword>
<accession>A0ABS5W5Z1</accession>
<dbReference type="RefSeq" id="WP_214536272.1">
    <property type="nucleotide sequence ID" value="NZ_JAHFVK010000002.1"/>
</dbReference>
<proteinExistence type="predicted"/>
<organism evidence="2 3">
    <name type="scientific">Croceibacterium selenioxidans</name>
    <dbReference type="NCBI Taxonomy" id="2838833"/>
    <lineage>
        <taxon>Bacteria</taxon>
        <taxon>Pseudomonadati</taxon>
        <taxon>Pseudomonadota</taxon>
        <taxon>Alphaproteobacteria</taxon>
        <taxon>Sphingomonadales</taxon>
        <taxon>Erythrobacteraceae</taxon>
        <taxon>Croceibacterium</taxon>
    </lineage>
</organism>
<dbReference type="Proteomes" id="UP000811255">
    <property type="component" value="Unassembled WGS sequence"/>
</dbReference>
<reference evidence="2 3" key="1">
    <citation type="submission" date="2021-05" db="EMBL/GenBank/DDBJ databases">
        <title>Croceibacterium sp. LX-88 genome sequence.</title>
        <authorList>
            <person name="Luo X."/>
        </authorList>
    </citation>
    <scope>NUCLEOTIDE SEQUENCE [LARGE SCALE GENOMIC DNA]</scope>
    <source>
        <strain evidence="2 3">LX-88</strain>
    </source>
</reference>
<feature type="compositionally biased region" description="Basic residues" evidence="1">
    <location>
        <begin position="776"/>
        <end position="786"/>
    </location>
</feature>